<evidence type="ECO:0000313" key="9">
    <source>
        <dbReference type="EMBL" id="ETM97623.1"/>
    </source>
</evidence>
<evidence type="ECO:0000256" key="4">
    <source>
        <dbReference type="ARBA" id="ARBA00022722"/>
    </source>
</evidence>
<name>W2PBL3_PHYN3</name>
<evidence type="ECO:0000256" key="6">
    <source>
        <dbReference type="ARBA" id="ARBA00022801"/>
    </source>
</evidence>
<evidence type="ECO:0000256" key="2">
    <source>
        <dbReference type="ARBA" id="ARBA00004123"/>
    </source>
</evidence>
<evidence type="ECO:0000256" key="3">
    <source>
        <dbReference type="ARBA" id="ARBA00006958"/>
    </source>
</evidence>
<organism evidence="9 10">
    <name type="scientific">Phytophthora nicotianae (strain INRA-310)</name>
    <name type="common">Phytophthora parasitica</name>
    <dbReference type="NCBI Taxonomy" id="761204"/>
    <lineage>
        <taxon>Eukaryota</taxon>
        <taxon>Sar</taxon>
        <taxon>Stramenopiles</taxon>
        <taxon>Oomycota</taxon>
        <taxon>Peronosporomycetes</taxon>
        <taxon>Peronosporales</taxon>
        <taxon>Peronosporaceae</taxon>
        <taxon>Phytophthora</taxon>
    </lineage>
</organism>
<comment type="subcellular location">
    <subcellularLocation>
        <location evidence="2">Nucleus</location>
    </subcellularLocation>
</comment>
<keyword evidence="7" id="KW-0539">Nucleus</keyword>
<evidence type="ECO:0000256" key="5">
    <source>
        <dbReference type="ARBA" id="ARBA00022723"/>
    </source>
</evidence>
<dbReference type="GO" id="GO:0004518">
    <property type="term" value="F:nuclease activity"/>
    <property type="evidence" value="ECO:0007669"/>
    <property type="project" value="UniProtKB-KW"/>
</dbReference>
<reference evidence="9 10" key="2">
    <citation type="submission" date="2013-11" db="EMBL/GenBank/DDBJ databases">
        <title>The Genome Sequence of Phytophthora parasitica INRA-310.</title>
        <authorList>
            <consortium name="The Broad Institute Genomics Platform"/>
            <person name="Russ C."/>
            <person name="Tyler B."/>
            <person name="Panabieres F."/>
            <person name="Shan W."/>
            <person name="Tripathy S."/>
            <person name="Grunwald N."/>
            <person name="Machado M."/>
            <person name="Johnson C.S."/>
            <person name="Arredondo F."/>
            <person name="Hong C."/>
            <person name="Coffey M."/>
            <person name="Young S.K."/>
            <person name="Zeng Q."/>
            <person name="Gargeya S."/>
            <person name="Fitzgerald M."/>
            <person name="Abouelleil A."/>
            <person name="Alvarado L."/>
            <person name="Chapman S.B."/>
            <person name="Gainer-Dewar J."/>
            <person name="Goldberg J."/>
            <person name="Griggs A."/>
            <person name="Gujja S."/>
            <person name="Hansen M."/>
            <person name="Howarth C."/>
            <person name="Imamovic A."/>
            <person name="Ireland A."/>
            <person name="Larimer J."/>
            <person name="McCowan C."/>
            <person name="Murphy C."/>
            <person name="Pearson M."/>
            <person name="Poon T.W."/>
            <person name="Priest M."/>
            <person name="Roberts A."/>
            <person name="Saif S."/>
            <person name="Shea T."/>
            <person name="Sykes S."/>
            <person name="Wortman J."/>
            <person name="Nusbaum C."/>
            <person name="Birren B."/>
        </authorList>
    </citation>
    <scope>NUCLEOTIDE SEQUENCE [LARGE SCALE GENOMIC DNA]</scope>
    <source>
        <strain evidence="9 10">INRA-310</strain>
    </source>
</reference>
<gene>
    <name evidence="9" type="ORF">PPTG_20069</name>
</gene>
<dbReference type="AlphaFoldDB" id="W2PBL3"/>
<evidence type="ECO:0000256" key="1">
    <source>
        <dbReference type="ARBA" id="ARBA00001968"/>
    </source>
</evidence>
<dbReference type="RefSeq" id="XP_008917079.1">
    <property type="nucleotide sequence ID" value="XM_008918831.1"/>
</dbReference>
<dbReference type="GO" id="GO:0005634">
    <property type="term" value="C:nucleus"/>
    <property type="evidence" value="ECO:0007669"/>
    <property type="project" value="UniProtKB-SubCell"/>
</dbReference>
<dbReference type="STRING" id="761204.W2PBL3"/>
<dbReference type="Proteomes" id="UP000018817">
    <property type="component" value="Unassembled WGS sequence"/>
</dbReference>
<protein>
    <recommendedName>
        <fullName evidence="8">DDE Tnp4 domain-containing protein</fullName>
    </recommendedName>
</protein>
<dbReference type="GeneID" id="20188726"/>
<sequence length="416" mass="47407">MIAQDVISVARRLRQQKNTRLALLLFALTWRRPRKPRVSRQRVDVDYEVEMLLNENMFERTFRMPAESFSHLLWRVTQALTVSERHSTNSSGEAPISPSIMLMTTLRYLAGGSYLDIRRTVGISAPSYYRVIDLTMDAILALEELQITFPNSDSEKEVVMEAFKNISSGGVMSGCIGCVDGWLCRIKTPTLADAGEVGVGRYYSGHYACPGINVQAVCDAHCRFIAVDASFPGSTNDARAFRDTGVSRALNNLPTGMYIIGDNAYSVGEHLLTPFSRNQIMDEYHDSFNFHASQLRIRIEMAFGLLTTKWRIFRFPIERNLVNATKAIYIAMVLHNYVINKRMANDNDYCVFDETIRPLRIPSRTRKFNDVANLMGYMSSDLRVEEGRSSMRDFIVETLRANQSVRPQYNKRRNAE</sequence>
<dbReference type="PANTHER" id="PTHR22930:SF85">
    <property type="entry name" value="GH03217P-RELATED"/>
    <property type="match status" value="1"/>
</dbReference>
<dbReference type="GO" id="GO:0016787">
    <property type="term" value="F:hydrolase activity"/>
    <property type="evidence" value="ECO:0007669"/>
    <property type="project" value="UniProtKB-KW"/>
</dbReference>
<evidence type="ECO:0000313" key="10">
    <source>
        <dbReference type="Proteomes" id="UP000018817"/>
    </source>
</evidence>
<dbReference type="OMA" id="IRIRIEM"/>
<keyword evidence="5" id="KW-0479">Metal-binding</keyword>
<dbReference type="OrthoDB" id="88827at2759"/>
<accession>W2PBL3</accession>
<dbReference type="VEuPathDB" id="FungiDB:PPTG_20069"/>
<dbReference type="EMBL" id="KI669890">
    <property type="protein sequence ID" value="ETM97623.1"/>
    <property type="molecule type" value="Genomic_DNA"/>
</dbReference>
<keyword evidence="6" id="KW-0378">Hydrolase</keyword>
<reference evidence="10" key="1">
    <citation type="submission" date="2011-12" db="EMBL/GenBank/DDBJ databases">
        <authorList>
            <consortium name="The Broad Institute Genome Sequencing Platform"/>
            <person name="Russ C."/>
            <person name="Tyler B."/>
            <person name="Panabieres F."/>
            <person name="Shan W."/>
            <person name="Tripathy S."/>
            <person name="Grunwald N."/>
            <person name="Machado M."/>
            <person name="Young S.K."/>
            <person name="Zeng Q."/>
            <person name="Gargeya S."/>
            <person name="Fitzgerald M."/>
            <person name="Haas B."/>
            <person name="Abouelleil A."/>
            <person name="Alvarado L."/>
            <person name="Arachchi H.M."/>
            <person name="Berlin A."/>
            <person name="Chapman S.B."/>
            <person name="Gearin G."/>
            <person name="Goldberg J."/>
            <person name="Griggs A."/>
            <person name="Gujja S."/>
            <person name="Hansen M."/>
            <person name="Heiman D."/>
            <person name="Howarth C."/>
            <person name="Larimer J."/>
            <person name="Lui A."/>
            <person name="MacDonald P.J.P."/>
            <person name="McCowen C."/>
            <person name="Montmayeur A."/>
            <person name="Murphy C."/>
            <person name="Neiman D."/>
            <person name="Pearson M."/>
            <person name="Priest M."/>
            <person name="Roberts A."/>
            <person name="Saif S."/>
            <person name="Shea T."/>
            <person name="Sisk P."/>
            <person name="Stolte C."/>
            <person name="Sykes S."/>
            <person name="Wortman J."/>
            <person name="Nusbaum C."/>
            <person name="Birren B."/>
        </authorList>
    </citation>
    <scope>NUCLEOTIDE SEQUENCE [LARGE SCALE GENOMIC DNA]</scope>
    <source>
        <strain evidence="10">INRA-310</strain>
    </source>
</reference>
<evidence type="ECO:0000259" key="8">
    <source>
        <dbReference type="Pfam" id="PF13359"/>
    </source>
</evidence>
<feature type="domain" description="DDE Tnp4" evidence="8">
    <location>
        <begin position="179"/>
        <end position="336"/>
    </location>
</feature>
<evidence type="ECO:0000256" key="7">
    <source>
        <dbReference type="ARBA" id="ARBA00023242"/>
    </source>
</evidence>
<dbReference type="InterPro" id="IPR027806">
    <property type="entry name" value="HARBI1_dom"/>
</dbReference>
<dbReference type="PANTHER" id="PTHR22930">
    <property type="match status" value="1"/>
</dbReference>
<proteinExistence type="inferred from homology"/>
<comment type="similarity">
    <text evidence="3">Belongs to the HARBI1 family.</text>
</comment>
<dbReference type="Pfam" id="PF13359">
    <property type="entry name" value="DDE_Tnp_4"/>
    <property type="match status" value="1"/>
</dbReference>
<comment type="cofactor">
    <cofactor evidence="1">
        <name>a divalent metal cation</name>
        <dbReference type="ChEBI" id="CHEBI:60240"/>
    </cofactor>
</comment>
<dbReference type="GO" id="GO:0046872">
    <property type="term" value="F:metal ion binding"/>
    <property type="evidence" value="ECO:0007669"/>
    <property type="project" value="UniProtKB-KW"/>
</dbReference>
<dbReference type="InterPro" id="IPR045249">
    <property type="entry name" value="HARBI1-like"/>
</dbReference>
<keyword evidence="4" id="KW-0540">Nuclease</keyword>